<dbReference type="Pfam" id="PF00023">
    <property type="entry name" value="Ank"/>
    <property type="match status" value="1"/>
</dbReference>
<dbReference type="Gene3D" id="3.80.10.10">
    <property type="entry name" value="Ribonuclease Inhibitor"/>
    <property type="match status" value="1"/>
</dbReference>
<evidence type="ECO:0000313" key="6">
    <source>
        <dbReference type="Proteomes" id="UP001162131"/>
    </source>
</evidence>
<dbReference type="SUPFAM" id="SSF48403">
    <property type="entry name" value="Ankyrin repeat"/>
    <property type="match status" value="1"/>
</dbReference>
<sequence>MEMDQTRVNDKVPEIYPELRRKDKRPFFGEVTPQGELILRESGLISIPYHILGEIWEDVMHFDARDNAISSLEYFPVNKLKNILTLDLRNNKIEILPDSLCSLSTLSCLHIDKNLLPVLPQDIGKLMNLETLTVGCNLLPFVPNSITSLSNLKTLILSENKLKYLPPDIGELNSLRVLYLHKNWFSEIPLSFQLLENLKELSLEWFRYASPPLPRILKAHIGEAMIGSLRTLCSKLYTNKERECNVITFLHHFSEEEFDINQVDAKKRSILHIAAAEGDCGVIKGLTESGVEIDVQDKDGSSPILLAIKEDHIESVKILLNSGADVNEGGGPLGSPLHLAAFKVDSWLVRELLKRKADPNSKDCEGNTPMHIILGVFNKNKYKSQLIGDMLIEAGAHLNSLNNEKWAPIHLAARRGQSDSIKWVIHQNQILAKAGRETFDINLQGGSHYWTPMHLAGHAGHFEIVQLLVEAGAQLFIRNSDGRTPRQSSKGDLALFKYLIRAEKAVLNRQVLQSWQSFDIKEEPKKKCDNPVSEALNPNNQMWKRYNAIYELMENKMVDELSEIAEKIDCTVIKAEVVYLLSQIGNSKVTNSISVLAEREGERLAFIESNYALDTFRYGGVF</sequence>
<evidence type="ECO:0000256" key="4">
    <source>
        <dbReference type="PROSITE-ProRule" id="PRU00023"/>
    </source>
</evidence>
<evidence type="ECO:0000256" key="3">
    <source>
        <dbReference type="ARBA" id="ARBA00023043"/>
    </source>
</evidence>
<dbReference type="PROSITE" id="PS51450">
    <property type="entry name" value="LRR"/>
    <property type="match status" value="1"/>
</dbReference>
<organism evidence="5 6">
    <name type="scientific">Blepharisma stoltei</name>
    <dbReference type="NCBI Taxonomy" id="1481888"/>
    <lineage>
        <taxon>Eukaryota</taxon>
        <taxon>Sar</taxon>
        <taxon>Alveolata</taxon>
        <taxon>Ciliophora</taxon>
        <taxon>Postciliodesmatophora</taxon>
        <taxon>Heterotrichea</taxon>
        <taxon>Heterotrichida</taxon>
        <taxon>Blepharismidae</taxon>
        <taxon>Blepharisma</taxon>
    </lineage>
</organism>
<dbReference type="AlphaFoldDB" id="A0AAU9IY87"/>
<dbReference type="SMART" id="SM00248">
    <property type="entry name" value="ANK"/>
    <property type="match status" value="5"/>
</dbReference>
<dbReference type="Pfam" id="PF12796">
    <property type="entry name" value="Ank_2"/>
    <property type="match status" value="2"/>
</dbReference>
<dbReference type="PANTHER" id="PTHR24171:SF9">
    <property type="entry name" value="ANKYRIN REPEAT DOMAIN-CONTAINING PROTEIN 39"/>
    <property type="match status" value="1"/>
</dbReference>
<dbReference type="InterPro" id="IPR003591">
    <property type="entry name" value="Leu-rich_rpt_typical-subtyp"/>
</dbReference>
<keyword evidence="1" id="KW-0433">Leucine-rich repeat</keyword>
<keyword evidence="2" id="KW-0677">Repeat</keyword>
<evidence type="ECO:0000256" key="2">
    <source>
        <dbReference type="ARBA" id="ARBA00022737"/>
    </source>
</evidence>
<feature type="repeat" description="ANK" evidence="4">
    <location>
        <begin position="299"/>
        <end position="331"/>
    </location>
</feature>
<dbReference type="SMART" id="SM00369">
    <property type="entry name" value="LRR_TYP"/>
    <property type="match status" value="4"/>
</dbReference>
<keyword evidence="3 4" id="KW-0040">ANK repeat</keyword>
<feature type="repeat" description="ANK" evidence="4">
    <location>
        <begin position="335"/>
        <end position="364"/>
    </location>
</feature>
<dbReference type="InterPro" id="IPR032675">
    <property type="entry name" value="LRR_dom_sf"/>
</dbReference>
<dbReference type="PROSITE" id="PS50088">
    <property type="entry name" value="ANK_REPEAT"/>
    <property type="match status" value="4"/>
</dbReference>
<keyword evidence="6" id="KW-1185">Reference proteome</keyword>
<evidence type="ECO:0000313" key="5">
    <source>
        <dbReference type="EMBL" id="CAG9318965.1"/>
    </source>
</evidence>
<dbReference type="InterPro" id="IPR036770">
    <property type="entry name" value="Ankyrin_rpt-contain_sf"/>
</dbReference>
<dbReference type="PROSITE" id="PS50297">
    <property type="entry name" value="ANK_REP_REGION"/>
    <property type="match status" value="3"/>
</dbReference>
<comment type="caution">
    <text evidence="5">The sequence shown here is derived from an EMBL/GenBank/DDBJ whole genome shotgun (WGS) entry which is preliminary data.</text>
</comment>
<dbReference type="InterPro" id="IPR002110">
    <property type="entry name" value="Ankyrin_rpt"/>
</dbReference>
<dbReference type="Proteomes" id="UP001162131">
    <property type="component" value="Unassembled WGS sequence"/>
</dbReference>
<dbReference type="PANTHER" id="PTHR24171">
    <property type="entry name" value="ANKYRIN REPEAT DOMAIN-CONTAINING PROTEIN 39-RELATED"/>
    <property type="match status" value="1"/>
</dbReference>
<feature type="repeat" description="ANK" evidence="4">
    <location>
        <begin position="266"/>
        <end position="298"/>
    </location>
</feature>
<accession>A0AAU9IY87</accession>
<dbReference type="InterPro" id="IPR001611">
    <property type="entry name" value="Leu-rich_rpt"/>
</dbReference>
<evidence type="ECO:0000256" key="1">
    <source>
        <dbReference type="ARBA" id="ARBA00022614"/>
    </source>
</evidence>
<name>A0AAU9IY87_9CILI</name>
<reference evidence="5" key="1">
    <citation type="submission" date="2021-09" db="EMBL/GenBank/DDBJ databases">
        <authorList>
            <consortium name="AG Swart"/>
            <person name="Singh M."/>
            <person name="Singh A."/>
            <person name="Seah K."/>
            <person name="Emmerich C."/>
        </authorList>
    </citation>
    <scope>NUCLEOTIDE SEQUENCE</scope>
    <source>
        <strain evidence="5">ATCC30299</strain>
    </source>
</reference>
<feature type="repeat" description="ANK" evidence="4">
    <location>
        <begin position="448"/>
        <end position="480"/>
    </location>
</feature>
<protein>
    <submittedName>
        <fullName evidence="5">Uncharacterized protein</fullName>
    </submittedName>
</protein>
<gene>
    <name evidence="5" type="ORF">BSTOLATCC_MIC22322</name>
</gene>
<dbReference type="Pfam" id="PF13855">
    <property type="entry name" value="LRR_8"/>
    <property type="match status" value="1"/>
</dbReference>
<proteinExistence type="predicted"/>
<dbReference type="SUPFAM" id="SSF52058">
    <property type="entry name" value="L domain-like"/>
    <property type="match status" value="1"/>
</dbReference>
<dbReference type="Gene3D" id="1.25.40.20">
    <property type="entry name" value="Ankyrin repeat-containing domain"/>
    <property type="match status" value="2"/>
</dbReference>
<dbReference type="EMBL" id="CAJZBQ010000021">
    <property type="protein sequence ID" value="CAG9318965.1"/>
    <property type="molecule type" value="Genomic_DNA"/>
</dbReference>